<dbReference type="Proteomes" id="UP001525968">
    <property type="component" value="Unassembled WGS sequence"/>
</dbReference>
<dbReference type="InterPro" id="IPR002347">
    <property type="entry name" value="SDR_fam"/>
</dbReference>
<evidence type="ECO:0000256" key="2">
    <source>
        <dbReference type="RuleBase" id="RU000363"/>
    </source>
</evidence>
<reference evidence="3 4" key="1">
    <citation type="submission" date="2022-09" db="EMBL/GenBank/DDBJ databases">
        <title>Draft genome of isolate Be4.</title>
        <authorList>
            <person name="Sanchez-Castro I."/>
            <person name="Martinez-Rodriguez P."/>
            <person name="Descostes M."/>
            <person name="Merroun M."/>
        </authorList>
    </citation>
    <scope>NUCLEOTIDE SEQUENCE [LARGE SCALE GENOMIC DNA]</scope>
    <source>
        <strain evidence="3 4">Be4</strain>
    </source>
</reference>
<evidence type="ECO:0000313" key="3">
    <source>
        <dbReference type="EMBL" id="MCT9810652.1"/>
    </source>
</evidence>
<evidence type="ECO:0000313" key="4">
    <source>
        <dbReference type="Proteomes" id="UP001525968"/>
    </source>
</evidence>
<keyword evidence="4" id="KW-1185">Reference proteome</keyword>
<dbReference type="EMBL" id="JAODYH010000004">
    <property type="protein sequence ID" value="MCT9810652.1"/>
    <property type="molecule type" value="Genomic_DNA"/>
</dbReference>
<gene>
    <name evidence="3" type="ORF">N0K08_08405</name>
</gene>
<dbReference type="SUPFAM" id="SSF51735">
    <property type="entry name" value="NAD(P)-binding Rossmann-fold domains"/>
    <property type="match status" value="1"/>
</dbReference>
<proteinExistence type="inferred from homology"/>
<accession>A0ABT2PN63</accession>
<organism evidence="3 4">
    <name type="scientific">Acidovorax bellezanensis</name>
    <dbReference type="NCBI Taxonomy" id="2976702"/>
    <lineage>
        <taxon>Bacteria</taxon>
        <taxon>Pseudomonadati</taxon>
        <taxon>Pseudomonadota</taxon>
        <taxon>Betaproteobacteria</taxon>
        <taxon>Burkholderiales</taxon>
        <taxon>Comamonadaceae</taxon>
        <taxon>Acidovorax</taxon>
    </lineage>
</organism>
<dbReference type="PANTHER" id="PTHR42760">
    <property type="entry name" value="SHORT-CHAIN DEHYDROGENASES/REDUCTASES FAMILY MEMBER"/>
    <property type="match status" value="1"/>
</dbReference>
<dbReference type="InterPro" id="IPR036291">
    <property type="entry name" value="NAD(P)-bd_dom_sf"/>
</dbReference>
<dbReference type="PRINTS" id="PR00080">
    <property type="entry name" value="SDRFAMILY"/>
</dbReference>
<dbReference type="Pfam" id="PF00106">
    <property type="entry name" value="adh_short"/>
    <property type="match status" value="1"/>
</dbReference>
<dbReference type="PRINTS" id="PR00081">
    <property type="entry name" value="GDHRDH"/>
</dbReference>
<comment type="similarity">
    <text evidence="1 2">Belongs to the short-chain dehydrogenases/reductases (SDR) family.</text>
</comment>
<comment type="caution">
    <text evidence="3">The sequence shown here is derived from an EMBL/GenBank/DDBJ whole genome shotgun (WGS) entry which is preliminary data.</text>
</comment>
<sequence>MAQELHSKNIVITGAFGVLGQAIASAAAQAGARVCLLGHGAAQAPAPDKALVIANVDLTDPQSANAALQRAADELGGVDALVNVAGGFQWQTVEGDAFEAWERMFDMNLKTAVLATRAALPHLRARPQARIVNVAATAALHATAGMGAYAASKAGVLKLTEALAAELADAGINVNAVLPSIIDTPQNRRDMPGADTSGWVRPADLAQVVLFFLGQASAAVTGAALPVTVGHKP</sequence>
<evidence type="ECO:0000256" key="1">
    <source>
        <dbReference type="ARBA" id="ARBA00006484"/>
    </source>
</evidence>
<dbReference type="RefSeq" id="WP_261499754.1">
    <property type="nucleotide sequence ID" value="NZ_JAODYH010000004.1"/>
</dbReference>
<dbReference type="PANTHER" id="PTHR42760:SF135">
    <property type="entry name" value="BLL7886 PROTEIN"/>
    <property type="match status" value="1"/>
</dbReference>
<protein>
    <submittedName>
        <fullName evidence="3">SDR family NAD(P)-dependent oxidoreductase</fullName>
    </submittedName>
</protein>
<name>A0ABT2PN63_9BURK</name>
<dbReference type="Gene3D" id="3.40.50.720">
    <property type="entry name" value="NAD(P)-binding Rossmann-like Domain"/>
    <property type="match status" value="1"/>
</dbReference>